<sequence>MAHPHTAAVRPLRTKEKSTAMLSDLQVLRAGNVFDGVRTRGPGMVLIEQV</sequence>
<reference evidence="1 2" key="1">
    <citation type="submission" date="2016-10" db="EMBL/GenBank/DDBJ databases">
        <authorList>
            <person name="de Groot N.N."/>
        </authorList>
    </citation>
    <scope>NUCLEOTIDE SEQUENCE [LARGE SCALE GENOMIC DNA]</scope>
    <source>
        <strain evidence="1 2">OK461</strain>
    </source>
</reference>
<evidence type="ECO:0000313" key="2">
    <source>
        <dbReference type="Proteomes" id="UP000181942"/>
    </source>
</evidence>
<accession>A0A1I2XDA6</accession>
<dbReference type="EMBL" id="FONR01000045">
    <property type="protein sequence ID" value="SFH10989.1"/>
    <property type="molecule type" value="Genomic_DNA"/>
</dbReference>
<dbReference type="Proteomes" id="UP000181942">
    <property type="component" value="Unassembled WGS sequence"/>
</dbReference>
<evidence type="ECO:0000313" key="1">
    <source>
        <dbReference type="EMBL" id="SFH10989.1"/>
    </source>
</evidence>
<name>A0A1I2XDA6_9ACTN</name>
<dbReference type="AlphaFoldDB" id="A0A1I2XDA6"/>
<organism evidence="1 2">
    <name type="scientific">Streptomyces mirabilis</name>
    <dbReference type="NCBI Taxonomy" id="68239"/>
    <lineage>
        <taxon>Bacteria</taxon>
        <taxon>Bacillati</taxon>
        <taxon>Actinomycetota</taxon>
        <taxon>Actinomycetes</taxon>
        <taxon>Kitasatosporales</taxon>
        <taxon>Streptomycetaceae</taxon>
        <taxon>Streptomyces</taxon>
    </lineage>
</organism>
<proteinExistence type="predicted"/>
<gene>
    <name evidence="1" type="ORF">SAMN02787118_14516</name>
</gene>
<protein>
    <submittedName>
        <fullName evidence="1">Uncharacterized protein</fullName>
    </submittedName>
</protein>